<dbReference type="Proteomes" id="UP000275267">
    <property type="component" value="Unassembled WGS sequence"/>
</dbReference>
<dbReference type="AlphaFoldDB" id="A0A3L6PNL1"/>
<dbReference type="InterPro" id="IPR004158">
    <property type="entry name" value="DUF247_pln"/>
</dbReference>
<proteinExistence type="predicted"/>
<evidence type="ECO:0000256" key="1">
    <source>
        <dbReference type="SAM" id="MobiDB-lite"/>
    </source>
</evidence>
<feature type="region of interest" description="Disordered" evidence="1">
    <location>
        <begin position="1"/>
        <end position="102"/>
    </location>
</feature>
<comment type="caution">
    <text evidence="2">The sequence shown here is derived from an EMBL/GenBank/DDBJ whole genome shotgun (WGS) entry which is preliminary data.</text>
</comment>
<protein>
    <submittedName>
        <fullName evidence="2">Uncharacterized protein</fullName>
    </submittedName>
</protein>
<feature type="compositionally biased region" description="Acidic residues" evidence="1">
    <location>
        <begin position="59"/>
        <end position="70"/>
    </location>
</feature>
<dbReference type="STRING" id="4540.A0A3L6PNL1"/>
<evidence type="ECO:0000313" key="3">
    <source>
        <dbReference type="Proteomes" id="UP000275267"/>
    </source>
</evidence>
<evidence type="ECO:0000313" key="2">
    <source>
        <dbReference type="EMBL" id="RLM60347.1"/>
    </source>
</evidence>
<gene>
    <name evidence="2" type="ORF">C2845_PM14G19520</name>
</gene>
<accession>A0A3L6PNL1</accession>
<dbReference type="Pfam" id="PF03140">
    <property type="entry name" value="DUF247"/>
    <property type="match status" value="1"/>
</dbReference>
<organism evidence="2 3">
    <name type="scientific">Panicum miliaceum</name>
    <name type="common">Proso millet</name>
    <name type="synonym">Broomcorn millet</name>
    <dbReference type="NCBI Taxonomy" id="4540"/>
    <lineage>
        <taxon>Eukaryota</taxon>
        <taxon>Viridiplantae</taxon>
        <taxon>Streptophyta</taxon>
        <taxon>Embryophyta</taxon>
        <taxon>Tracheophyta</taxon>
        <taxon>Spermatophyta</taxon>
        <taxon>Magnoliopsida</taxon>
        <taxon>Liliopsida</taxon>
        <taxon>Poales</taxon>
        <taxon>Poaceae</taxon>
        <taxon>PACMAD clade</taxon>
        <taxon>Panicoideae</taxon>
        <taxon>Panicodae</taxon>
        <taxon>Paniceae</taxon>
        <taxon>Panicinae</taxon>
        <taxon>Panicum</taxon>
        <taxon>Panicum sect. Panicum</taxon>
    </lineage>
</organism>
<name>A0A3L6PNL1_PANMI</name>
<keyword evidence="3" id="KW-1185">Reference proteome</keyword>
<sequence length="165" mass="17669">MDSPLMEPLLDPIGHAPAVAATPDEHGVAAGNESSTVVGDGTDADGSRITGVASAHAEENDDGDDVEGDEMSASMQRRLDESSAVEGEDEEEVGDDAEADEMAARMERRLAALPGRPHESEPFTIFRVAGPMRDRNRHLYEPQMVSLGPFHRGAGRHLDAMEAHK</sequence>
<dbReference type="EMBL" id="PQIB02000016">
    <property type="protein sequence ID" value="RLM60347.1"/>
    <property type="molecule type" value="Genomic_DNA"/>
</dbReference>
<reference evidence="3" key="1">
    <citation type="journal article" date="2019" name="Nat. Commun.">
        <title>The genome of broomcorn millet.</title>
        <authorList>
            <person name="Zou C."/>
            <person name="Miki D."/>
            <person name="Li D."/>
            <person name="Tang Q."/>
            <person name="Xiao L."/>
            <person name="Rajput S."/>
            <person name="Deng P."/>
            <person name="Jia W."/>
            <person name="Huang R."/>
            <person name="Zhang M."/>
            <person name="Sun Y."/>
            <person name="Hu J."/>
            <person name="Fu X."/>
            <person name="Schnable P.S."/>
            <person name="Li F."/>
            <person name="Zhang H."/>
            <person name="Feng B."/>
            <person name="Zhu X."/>
            <person name="Liu R."/>
            <person name="Schnable J.C."/>
            <person name="Zhu J.-K."/>
            <person name="Zhang H."/>
        </authorList>
    </citation>
    <scope>NUCLEOTIDE SEQUENCE [LARGE SCALE GENOMIC DNA]</scope>
</reference>
<feature type="compositionally biased region" description="Acidic residues" evidence="1">
    <location>
        <begin position="86"/>
        <end position="101"/>
    </location>
</feature>